<dbReference type="Pfam" id="PF00072">
    <property type="entry name" value="Response_reg"/>
    <property type="match status" value="1"/>
</dbReference>
<dbReference type="PANTHER" id="PTHR44520">
    <property type="entry name" value="RESPONSE REGULATOR RCP1-RELATED"/>
    <property type="match status" value="1"/>
</dbReference>
<dbReference type="Proteomes" id="UP001168528">
    <property type="component" value="Unassembled WGS sequence"/>
</dbReference>
<feature type="domain" description="Response regulatory" evidence="2">
    <location>
        <begin position="6"/>
        <end position="129"/>
    </location>
</feature>
<dbReference type="SUPFAM" id="SSF52172">
    <property type="entry name" value="CheY-like"/>
    <property type="match status" value="1"/>
</dbReference>
<comment type="caution">
    <text evidence="3">The sequence shown here is derived from an EMBL/GenBank/DDBJ whole genome shotgun (WGS) entry which is preliminary data.</text>
</comment>
<reference evidence="3" key="1">
    <citation type="submission" date="2023-07" db="EMBL/GenBank/DDBJ databases">
        <title>The genome sequence of Rhodocytophaga aerolata KACC 12507.</title>
        <authorList>
            <person name="Zhang X."/>
        </authorList>
    </citation>
    <scope>NUCLEOTIDE SEQUENCE</scope>
    <source>
        <strain evidence="3">KACC 12507</strain>
    </source>
</reference>
<keyword evidence="4" id="KW-1185">Reference proteome</keyword>
<dbReference type="InterPro" id="IPR052893">
    <property type="entry name" value="TCS_response_regulator"/>
</dbReference>
<proteinExistence type="predicted"/>
<dbReference type="CDD" id="cd17546">
    <property type="entry name" value="REC_hyHK_CKI1_RcsC-like"/>
    <property type="match status" value="1"/>
</dbReference>
<accession>A0ABT8RFS9</accession>
<feature type="modified residue" description="4-aspartylphosphate" evidence="1">
    <location>
        <position position="63"/>
    </location>
</feature>
<evidence type="ECO:0000259" key="2">
    <source>
        <dbReference type="PROSITE" id="PS50110"/>
    </source>
</evidence>
<dbReference type="PROSITE" id="PS50110">
    <property type="entry name" value="RESPONSE_REGULATORY"/>
    <property type="match status" value="1"/>
</dbReference>
<name>A0ABT8RFS9_9BACT</name>
<dbReference type="Gene3D" id="3.40.50.2300">
    <property type="match status" value="1"/>
</dbReference>
<dbReference type="EMBL" id="JAUKPO010000039">
    <property type="protein sequence ID" value="MDO1450967.1"/>
    <property type="molecule type" value="Genomic_DNA"/>
</dbReference>
<evidence type="ECO:0000313" key="4">
    <source>
        <dbReference type="Proteomes" id="UP001168528"/>
    </source>
</evidence>
<evidence type="ECO:0000256" key="1">
    <source>
        <dbReference type="PROSITE-ProRule" id="PRU00169"/>
    </source>
</evidence>
<protein>
    <submittedName>
        <fullName evidence="3">Response regulator</fullName>
    </submittedName>
</protein>
<keyword evidence="1" id="KW-0597">Phosphoprotein</keyword>
<dbReference type="SMART" id="SM00448">
    <property type="entry name" value="REC"/>
    <property type="match status" value="1"/>
</dbReference>
<dbReference type="PANTHER" id="PTHR44520:SF2">
    <property type="entry name" value="RESPONSE REGULATOR RCP1"/>
    <property type="match status" value="1"/>
</dbReference>
<sequence length="130" mass="14891">MKKINSLLIVDDDQISNLITSMLFAELHAHTHIRIAEDGQQALEEIKDCLDNDQNCPDVIFLDLEMPGMDGFEFLDKLEEINKNHLPVILLTSSVHTRNKEKAGNYRVKALIEKPLTEEKIQRLLLQLSI</sequence>
<dbReference type="InterPro" id="IPR011006">
    <property type="entry name" value="CheY-like_superfamily"/>
</dbReference>
<organism evidence="3 4">
    <name type="scientific">Rhodocytophaga aerolata</name>
    <dbReference type="NCBI Taxonomy" id="455078"/>
    <lineage>
        <taxon>Bacteria</taxon>
        <taxon>Pseudomonadati</taxon>
        <taxon>Bacteroidota</taxon>
        <taxon>Cytophagia</taxon>
        <taxon>Cytophagales</taxon>
        <taxon>Rhodocytophagaceae</taxon>
        <taxon>Rhodocytophaga</taxon>
    </lineage>
</organism>
<gene>
    <name evidence="3" type="ORF">Q0590_32130</name>
</gene>
<evidence type="ECO:0000313" key="3">
    <source>
        <dbReference type="EMBL" id="MDO1450967.1"/>
    </source>
</evidence>
<dbReference type="RefSeq" id="WP_302041767.1">
    <property type="nucleotide sequence ID" value="NZ_JAUKPO010000039.1"/>
</dbReference>
<dbReference type="InterPro" id="IPR001789">
    <property type="entry name" value="Sig_transdc_resp-reg_receiver"/>
</dbReference>